<dbReference type="EMBL" id="CP002542">
    <property type="protein sequence ID" value="AEA42480.1"/>
    <property type="molecule type" value="Genomic_DNA"/>
</dbReference>
<accession>F2IF15</accession>
<dbReference type="RefSeq" id="WP_013685254.1">
    <property type="nucleotide sequence ID" value="NC_015321.1"/>
</dbReference>
<keyword evidence="3" id="KW-1185">Reference proteome</keyword>
<dbReference type="AlphaFoldDB" id="F2IF15"/>
<protein>
    <submittedName>
        <fullName evidence="2">Uncharacterized protein</fullName>
    </submittedName>
</protein>
<organism evidence="2 3">
    <name type="scientific">Fluviicola taffensis (strain DSM 16823 / NCIMB 13979 / RW262)</name>
    <dbReference type="NCBI Taxonomy" id="755732"/>
    <lineage>
        <taxon>Bacteria</taxon>
        <taxon>Pseudomonadati</taxon>
        <taxon>Bacteroidota</taxon>
        <taxon>Flavobacteriia</taxon>
        <taxon>Flavobacteriales</taxon>
        <taxon>Crocinitomicaceae</taxon>
        <taxon>Fluviicola</taxon>
    </lineage>
</organism>
<gene>
    <name evidence="2" type="ordered locus">Fluta_0475</name>
</gene>
<keyword evidence="1" id="KW-0732">Signal</keyword>
<dbReference type="HOGENOM" id="CLU_658490_0_0_10"/>
<name>F2IF15_FLUTR</name>
<dbReference type="KEGG" id="fte:Fluta_0475"/>
<evidence type="ECO:0000313" key="2">
    <source>
        <dbReference type="EMBL" id="AEA42480.1"/>
    </source>
</evidence>
<dbReference type="Proteomes" id="UP000007463">
    <property type="component" value="Chromosome"/>
</dbReference>
<feature type="signal peptide" evidence="1">
    <location>
        <begin position="1"/>
        <end position="22"/>
    </location>
</feature>
<feature type="chain" id="PRO_5003283655" evidence="1">
    <location>
        <begin position="23"/>
        <end position="417"/>
    </location>
</feature>
<evidence type="ECO:0000256" key="1">
    <source>
        <dbReference type="SAM" id="SignalP"/>
    </source>
</evidence>
<evidence type="ECO:0000313" key="3">
    <source>
        <dbReference type="Proteomes" id="UP000007463"/>
    </source>
</evidence>
<sequence length="417" mass="48391" precursor="true">MMKGLFGILLILSAWFVFGQQAEQYETDTIIRLRKQVYKYHFDFDGGKQGFYWGQNDQLGLRPSFMFFVKNSSCDKIVIEKISEGNSVVTFKPFGKLPEVLQPQDTLKIIASVQTNEEHIDVPIHVFYKRNGIRDTLIIPTWQNKLRTHLLRIYQHSQDISAQCKVYAENNGIWEPLRVNDSIPGYLFFIVRAEQDALVKVRIEGGRSKMTETTIFTSRGSNGYLYYELEQSLNNYSPSSFYWKPINFSPNQYCLFTRKWNYYDISTEYMDSLLKMVKKSAVQSLHKENMILTISNPANALNLDQQLRKSRLEAKLLPVVNSTQLLDDKFTIFFIPNTSTDQIVELFQQAGIATYFLIVPTESEKEAYGNVQGYVFRVNSVIGSKYQKSLMILWNSPLVKSLMQNTFRNPYLPDELD</sequence>
<reference evidence="3" key="2">
    <citation type="submission" date="2011-02" db="EMBL/GenBank/DDBJ databases">
        <title>The complete genome of Fluviicola taffensis DSM 16823.</title>
        <authorList>
            <consortium name="US DOE Joint Genome Institute (JGI-PGF)"/>
            <person name="Lucas S."/>
            <person name="Copeland A."/>
            <person name="Lapidus A."/>
            <person name="Bruce D."/>
            <person name="Goodwin L."/>
            <person name="Pitluck S."/>
            <person name="Kyrpides N."/>
            <person name="Mavromatis K."/>
            <person name="Ivanova N."/>
            <person name="Mikhailova N."/>
            <person name="Pagani I."/>
            <person name="Chertkov O."/>
            <person name="Detter J.C."/>
            <person name="Han C."/>
            <person name="Tapia R."/>
            <person name="Land M."/>
            <person name="Hauser L."/>
            <person name="Markowitz V."/>
            <person name="Cheng J.-F."/>
            <person name="Hugenholtz P."/>
            <person name="Woyke T."/>
            <person name="Wu D."/>
            <person name="Tindall B."/>
            <person name="Pomrenke H.G."/>
            <person name="Brambilla E."/>
            <person name="Klenk H.-P."/>
            <person name="Eisen J.A."/>
        </authorList>
    </citation>
    <scope>NUCLEOTIDE SEQUENCE [LARGE SCALE GENOMIC DNA]</scope>
    <source>
        <strain evidence="3">DSM 16823 / RW262 / RW262</strain>
    </source>
</reference>
<reference evidence="2 3" key="1">
    <citation type="journal article" date="2011" name="Stand. Genomic Sci.">
        <title>Complete genome sequence of the gliding freshwater bacterium Fluviicola taffensis type strain (RW262).</title>
        <authorList>
            <person name="Woyke T."/>
            <person name="Chertkov O."/>
            <person name="Lapidus A."/>
            <person name="Nolan M."/>
            <person name="Lucas S."/>
            <person name="Del Rio T.G."/>
            <person name="Tice H."/>
            <person name="Cheng J.F."/>
            <person name="Tapia R."/>
            <person name="Han C."/>
            <person name="Goodwin L."/>
            <person name="Pitluck S."/>
            <person name="Liolios K."/>
            <person name="Pagani I."/>
            <person name="Ivanova N."/>
            <person name="Huntemann M."/>
            <person name="Mavromatis K."/>
            <person name="Mikhailova N."/>
            <person name="Pati A."/>
            <person name="Chen A."/>
            <person name="Palaniappan K."/>
            <person name="Land M."/>
            <person name="Hauser L."/>
            <person name="Brambilla E.M."/>
            <person name="Rohde M."/>
            <person name="Mwirichia R."/>
            <person name="Sikorski J."/>
            <person name="Tindall B.J."/>
            <person name="Goker M."/>
            <person name="Bristow J."/>
            <person name="Eisen J.A."/>
            <person name="Markowitz V."/>
            <person name="Hugenholtz P."/>
            <person name="Klenk H.P."/>
            <person name="Kyrpides N.C."/>
        </authorList>
    </citation>
    <scope>NUCLEOTIDE SEQUENCE [LARGE SCALE GENOMIC DNA]</scope>
    <source>
        <strain evidence="3">DSM 16823 / RW262 / RW262</strain>
    </source>
</reference>
<proteinExistence type="predicted"/>